<evidence type="ECO:0000313" key="2">
    <source>
        <dbReference type="EMBL" id="MBA2896250.1"/>
    </source>
</evidence>
<comment type="caution">
    <text evidence="2">The sequence shown here is derived from an EMBL/GenBank/DDBJ whole genome shotgun (WGS) entry which is preliminary data.</text>
</comment>
<feature type="region of interest" description="Disordered" evidence="1">
    <location>
        <begin position="71"/>
        <end position="100"/>
    </location>
</feature>
<dbReference type="AlphaFoldDB" id="A0A7W0CS47"/>
<sequence>MGDHDLDDLLHVGHSLGDDRKRHRIFAAWVEAEVGGRRVGMTNEAPFRRAASLRRGLVMWWGRWERLPSGPLRDGPVQGGLTPHGGQGGTAGRAGRRAER</sequence>
<feature type="compositionally biased region" description="Gly residues" evidence="1">
    <location>
        <begin position="82"/>
        <end position="92"/>
    </location>
</feature>
<proteinExistence type="predicted"/>
<evidence type="ECO:0000256" key="1">
    <source>
        <dbReference type="SAM" id="MobiDB-lite"/>
    </source>
</evidence>
<keyword evidence="3" id="KW-1185">Reference proteome</keyword>
<dbReference type="Proteomes" id="UP000530928">
    <property type="component" value="Unassembled WGS sequence"/>
</dbReference>
<name>A0A7W0CS47_9ACTN</name>
<organism evidence="2 3">
    <name type="scientific">Nonomuraea soli</name>
    <dbReference type="NCBI Taxonomy" id="1032476"/>
    <lineage>
        <taxon>Bacteria</taxon>
        <taxon>Bacillati</taxon>
        <taxon>Actinomycetota</taxon>
        <taxon>Actinomycetes</taxon>
        <taxon>Streptosporangiales</taxon>
        <taxon>Streptosporangiaceae</taxon>
        <taxon>Nonomuraea</taxon>
    </lineage>
</organism>
<reference evidence="2 3" key="1">
    <citation type="submission" date="2020-07" db="EMBL/GenBank/DDBJ databases">
        <title>Genomic Encyclopedia of Type Strains, Phase IV (KMG-IV): sequencing the most valuable type-strain genomes for metagenomic binning, comparative biology and taxonomic classification.</title>
        <authorList>
            <person name="Goeker M."/>
        </authorList>
    </citation>
    <scope>NUCLEOTIDE SEQUENCE [LARGE SCALE GENOMIC DNA]</scope>
    <source>
        <strain evidence="2 3">DSM 45533</strain>
    </source>
</reference>
<evidence type="ECO:0000313" key="3">
    <source>
        <dbReference type="Proteomes" id="UP000530928"/>
    </source>
</evidence>
<accession>A0A7W0CS47</accession>
<gene>
    <name evidence="2" type="ORF">HNR30_007641</name>
</gene>
<dbReference type="EMBL" id="JACDUR010000008">
    <property type="protein sequence ID" value="MBA2896250.1"/>
    <property type="molecule type" value="Genomic_DNA"/>
</dbReference>
<protein>
    <submittedName>
        <fullName evidence="2">Uncharacterized protein</fullName>
    </submittedName>
</protein>